<dbReference type="KEGG" id="thel:IG193_02900"/>
<dbReference type="Pfam" id="PF01998">
    <property type="entry name" value="DUF131"/>
    <property type="match status" value="1"/>
</dbReference>
<keyword evidence="3" id="KW-1185">Reference proteome</keyword>
<keyword evidence="1" id="KW-0472">Membrane</keyword>
<evidence type="ECO:0000256" key="1">
    <source>
        <dbReference type="SAM" id="Phobius"/>
    </source>
</evidence>
<dbReference type="InParanoid" id="A0A7L9FKU1"/>
<evidence type="ECO:0000313" key="2">
    <source>
        <dbReference type="EMBL" id="QOJ79425.1"/>
    </source>
</evidence>
<dbReference type="InterPro" id="IPR002849">
    <property type="entry name" value="DUF131"/>
</dbReference>
<organism evidence="2 3">
    <name type="scientific">Infirmifilum lucidum</name>
    <dbReference type="NCBI Taxonomy" id="2776706"/>
    <lineage>
        <taxon>Archaea</taxon>
        <taxon>Thermoproteota</taxon>
        <taxon>Thermoprotei</taxon>
        <taxon>Thermofilales</taxon>
        <taxon>Thermofilaceae</taxon>
        <taxon>Infirmifilum</taxon>
    </lineage>
</organism>
<dbReference type="NCBIfam" id="TIGR00304">
    <property type="entry name" value="TIGR00304 family membrane protein"/>
    <property type="match status" value="1"/>
</dbReference>
<name>A0A7L9FKU1_9CREN</name>
<dbReference type="EMBL" id="CP062310">
    <property type="protein sequence ID" value="QOJ79425.1"/>
    <property type="molecule type" value="Genomic_DNA"/>
</dbReference>
<dbReference type="RefSeq" id="WP_192819397.1">
    <property type="nucleotide sequence ID" value="NZ_CP062310.1"/>
</dbReference>
<keyword evidence="1" id="KW-1133">Transmembrane helix</keyword>
<keyword evidence="1" id="KW-0812">Transmembrane</keyword>
<feature type="transmembrane region" description="Helical" evidence="1">
    <location>
        <begin position="34"/>
        <end position="53"/>
    </location>
</feature>
<accession>A0A7L9FKU1</accession>
<proteinExistence type="predicted"/>
<dbReference type="AlphaFoldDB" id="A0A7L9FKU1"/>
<dbReference type="GeneID" id="59148810"/>
<evidence type="ECO:0000313" key="3">
    <source>
        <dbReference type="Proteomes" id="UP000594121"/>
    </source>
</evidence>
<feature type="transmembrane region" description="Helical" evidence="1">
    <location>
        <begin position="6"/>
        <end position="27"/>
    </location>
</feature>
<reference evidence="2 3" key="1">
    <citation type="submission" date="2020-10" db="EMBL/GenBank/DDBJ databases">
        <title>Thermofilum lucidum 3507LT sp. nov. a novel member of Thermofilaceae family isolated from Chile hot spring, and proposal of description order Thermofilales.</title>
        <authorList>
            <person name="Zayulina K.S."/>
            <person name="Elcheninov A.G."/>
            <person name="Toshchakov S.V."/>
            <person name="Kublanov I.V."/>
        </authorList>
    </citation>
    <scope>NUCLEOTIDE SEQUENCE [LARGE SCALE GENOMIC DNA]</scope>
    <source>
        <strain evidence="2 3">3507LT</strain>
    </source>
</reference>
<protein>
    <submittedName>
        <fullName evidence="2">DUF131 domain-containing protein</fullName>
    </submittedName>
</protein>
<sequence>MSLAILVILLGIVVLIVGFLFILGSAIARGKGEVRGGVVLLIGPIPIIVGSDVQVTKWLIVLALVLTILTFALYFVTAGWFR</sequence>
<gene>
    <name evidence="2" type="ORF">IG193_02900</name>
</gene>
<dbReference type="Proteomes" id="UP000594121">
    <property type="component" value="Chromosome"/>
</dbReference>
<feature type="transmembrane region" description="Helical" evidence="1">
    <location>
        <begin position="59"/>
        <end position="81"/>
    </location>
</feature>